<sequence>MRRSPRVWTIAPAIRAFGIVTNTNARAEMISHAAEAFFYPLGMEEFETELKDILKSYRGWAGRRNDIAHGCSTASRHPDYSDNDQPMITSYSLCPSHGHSRKWEMNMEPAYHYIPSEIDAFGDAFDALCMRVADFWKRLDEWRIKREFEYRSE</sequence>
<dbReference type="Proteomes" id="UP000528734">
    <property type="component" value="Unassembled WGS sequence"/>
</dbReference>
<keyword evidence="2" id="KW-1185">Reference proteome</keyword>
<dbReference type="EMBL" id="JAAVLW010000005">
    <property type="protein sequence ID" value="NOJ48102.1"/>
    <property type="molecule type" value="Genomic_DNA"/>
</dbReference>
<dbReference type="RefSeq" id="WP_171710979.1">
    <property type="nucleotide sequence ID" value="NZ_JAAVLW010000005.1"/>
</dbReference>
<evidence type="ECO:0000313" key="2">
    <source>
        <dbReference type="Proteomes" id="UP000528734"/>
    </source>
</evidence>
<dbReference type="AlphaFoldDB" id="A0A7Y4H7E9"/>
<name>A0A7Y4H7E9_9BRAD</name>
<proteinExistence type="predicted"/>
<protein>
    <submittedName>
        <fullName evidence="1">Uncharacterized protein</fullName>
    </submittedName>
</protein>
<comment type="caution">
    <text evidence="1">The sequence shown here is derived from an EMBL/GenBank/DDBJ whole genome shotgun (WGS) entry which is preliminary data.</text>
</comment>
<evidence type="ECO:0000313" key="1">
    <source>
        <dbReference type="EMBL" id="NOJ48102.1"/>
    </source>
</evidence>
<gene>
    <name evidence="1" type="ORF">HCN50_17930</name>
</gene>
<organism evidence="1 2">
    <name type="scientific">Bradyrhizobium archetypum</name>
    <dbReference type="NCBI Taxonomy" id="2721160"/>
    <lineage>
        <taxon>Bacteria</taxon>
        <taxon>Pseudomonadati</taxon>
        <taxon>Pseudomonadota</taxon>
        <taxon>Alphaproteobacteria</taxon>
        <taxon>Hyphomicrobiales</taxon>
        <taxon>Nitrobacteraceae</taxon>
        <taxon>Bradyrhizobium</taxon>
    </lineage>
</organism>
<reference evidence="1 2" key="1">
    <citation type="submission" date="2020-03" db="EMBL/GenBank/DDBJ databases">
        <title>Bradyrhizobium diversity isolated from nodules of Muelleranthus trifoliolatus.</title>
        <authorList>
            <person name="Klepa M."/>
            <person name="Helene L."/>
            <person name="Hungria M."/>
        </authorList>
    </citation>
    <scope>NUCLEOTIDE SEQUENCE [LARGE SCALE GENOMIC DNA]</scope>
    <source>
        <strain evidence="1 2">WSM 1744</strain>
    </source>
</reference>
<accession>A0A7Y4H7E9</accession>